<dbReference type="AlphaFoldDB" id="A0A1C4XMN4"/>
<dbReference type="PROSITE" id="PS51482">
    <property type="entry name" value="DEGV"/>
    <property type="match status" value="1"/>
</dbReference>
<dbReference type="PANTHER" id="PTHR33434:SF2">
    <property type="entry name" value="FATTY ACID-BINDING PROTEIN TM_1468"/>
    <property type="match status" value="1"/>
</dbReference>
<name>A0A1C4XMN4_9ACTN</name>
<dbReference type="Proteomes" id="UP000183585">
    <property type="component" value="Unassembled WGS sequence"/>
</dbReference>
<evidence type="ECO:0000313" key="3">
    <source>
        <dbReference type="Proteomes" id="UP000183585"/>
    </source>
</evidence>
<keyword evidence="3" id="KW-1185">Reference proteome</keyword>
<protein>
    <submittedName>
        <fullName evidence="2">EDD domain protein, DegV family</fullName>
    </submittedName>
</protein>
<organism evidence="2 3">
    <name type="scientific">Micromonospora carbonacea</name>
    <dbReference type="NCBI Taxonomy" id="47853"/>
    <lineage>
        <taxon>Bacteria</taxon>
        <taxon>Bacillati</taxon>
        <taxon>Actinomycetota</taxon>
        <taxon>Actinomycetes</taxon>
        <taxon>Micromonosporales</taxon>
        <taxon>Micromonosporaceae</taxon>
        <taxon>Micromonospora</taxon>
    </lineage>
</organism>
<evidence type="ECO:0000256" key="1">
    <source>
        <dbReference type="ARBA" id="ARBA00023121"/>
    </source>
</evidence>
<dbReference type="Pfam" id="PF02645">
    <property type="entry name" value="DegV"/>
    <property type="match status" value="1"/>
</dbReference>
<keyword evidence="1" id="KW-0446">Lipid-binding</keyword>
<dbReference type="InterPro" id="IPR050270">
    <property type="entry name" value="DegV_domain_contain"/>
</dbReference>
<evidence type="ECO:0000313" key="2">
    <source>
        <dbReference type="EMBL" id="SCF09799.1"/>
    </source>
</evidence>
<dbReference type="SUPFAM" id="SSF82549">
    <property type="entry name" value="DAK1/DegV-like"/>
    <property type="match status" value="1"/>
</dbReference>
<dbReference type="GO" id="GO:0008289">
    <property type="term" value="F:lipid binding"/>
    <property type="evidence" value="ECO:0007669"/>
    <property type="project" value="UniProtKB-KW"/>
</dbReference>
<dbReference type="Gene3D" id="3.40.50.10170">
    <property type="match status" value="1"/>
</dbReference>
<dbReference type="PANTHER" id="PTHR33434">
    <property type="entry name" value="DEGV DOMAIN-CONTAINING PROTEIN DR_1986-RELATED"/>
    <property type="match status" value="1"/>
</dbReference>
<dbReference type="InterPro" id="IPR043168">
    <property type="entry name" value="DegV_C"/>
</dbReference>
<dbReference type="NCBIfam" id="TIGR00762">
    <property type="entry name" value="DegV"/>
    <property type="match status" value="1"/>
</dbReference>
<accession>A0A1C4XMN4</accession>
<proteinExistence type="predicted"/>
<sequence>MAFRGRPGRAATAVRARIGYGAGMPVAVVTDSTAYLPPELVRLHRLTVVPLTVVLNGAEGLEGVEMFPGDATRALGGRRVTVSTSRPAPEQFARTYRELLDAGADAVVSVHLSAELSGTVEAARLAAAQVGDDRVAVVDSRSTGMGLGFPALAAAAAAAAAADGADLPGVRRAAADAIDRTTIYFYVDTLEFLRRGGRIGAAEALLGTALSVKPIMHMPDGAIVLRDKVRTASRGVARLVDLAVEAAGDADVDLAVHHLAAPQRAEHLLAALTERLGGRVRSTYVTEAGAVVAAHAGPGLACVVVHRRPGPAEAGSGAGRAGVDSAGVDSAGLASAGGGSAGLASVGEPEVR</sequence>
<reference evidence="3" key="1">
    <citation type="submission" date="2016-06" db="EMBL/GenBank/DDBJ databases">
        <authorList>
            <person name="Varghese N."/>
            <person name="Submissions Spin"/>
        </authorList>
    </citation>
    <scope>NUCLEOTIDE SEQUENCE [LARGE SCALE GENOMIC DNA]</scope>
    <source>
        <strain evidence="3">DSM 43168</strain>
    </source>
</reference>
<dbReference type="Gene3D" id="3.30.1180.10">
    <property type="match status" value="1"/>
</dbReference>
<gene>
    <name evidence="2" type="ORF">GA0070563_10533</name>
</gene>
<dbReference type="InterPro" id="IPR003797">
    <property type="entry name" value="DegV"/>
</dbReference>
<dbReference type="EMBL" id="FMCT01000005">
    <property type="protein sequence ID" value="SCF09799.1"/>
    <property type="molecule type" value="Genomic_DNA"/>
</dbReference>